<dbReference type="OrthoDB" id="3185659at2"/>
<organism evidence="4 5">
    <name type="scientific">Fannyhessea vaginae DSM 15829</name>
    <dbReference type="NCBI Taxonomy" id="525256"/>
    <lineage>
        <taxon>Bacteria</taxon>
        <taxon>Bacillati</taxon>
        <taxon>Actinomycetota</taxon>
        <taxon>Coriobacteriia</taxon>
        <taxon>Coriobacteriales</taxon>
        <taxon>Atopobiaceae</taxon>
        <taxon>Fannyhessea</taxon>
    </lineage>
</organism>
<sequence>MKQRITTVAWIGTGIMGAPMAHHLLRAGYHLIVHSRTKQKAQALIQAGAQWAEDVACAVRHADAVCTMLGYPQDVEDVYLTQTGILQNVAKDTWIIDFTTSSPLLAQEIHQAAALKHCVAFDCPVTGGETGAKTAHLTALIGAREQDILPVVPLISAFASKRFYFNEAGKAQVAKLCNQVSLASCMVGYADALALAKQSGLDTVQVIDMISSGMGSSRALCELAPKSCDGDYKPGFMVAHMKKDLSLALEHAQEVEVSLPGADTAYNLYDMLCDIGGKRLGTQAISLLYEDEAQGVAAGLDWSAYQKDSYIDNEQESPSSDQSSADTHEPKSCAQDQDARGAASSHRSGQEESSDSSDGAHSDMQGLLDNWMK</sequence>
<dbReference type="Proteomes" id="UP000005947">
    <property type="component" value="Unassembled WGS sequence"/>
</dbReference>
<comment type="caution">
    <text evidence="4">The sequence shown here is derived from an EMBL/GenBank/DDBJ whole genome shotgun (WGS) entry which is preliminary data.</text>
</comment>
<feature type="domain" description="3-hydroxyisobutyrate dehydrogenase-like NAD-binding" evidence="3">
    <location>
        <begin position="169"/>
        <end position="285"/>
    </location>
</feature>
<dbReference type="AlphaFoldDB" id="F1T3W7"/>
<feature type="region of interest" description="Disordered" evidence="1">
    <location>
        <begin position="312"/>
        <end position="373"/>
    </location>
</feature>
<evidence type="ECO:0000259" key="2">
    <source>
        <dbReference type="Pfam" id="PF03446"/>
    </source>
</evidence>
<dbReference type="InterPro" id="IPR008927">
    <property type="entry name" value="6-PGluconate_DH-like_C_sf"/>
</dbReference>
<dbReference type="InterPro" id="IPR006115">
    <property type="entry name" value="6PGDH_NADP-bd"/>
</dbReference>
<gene>
    <name evidence="4" type="ORF">HMPREF0091_10358</name>
</gene>
<feature type="domain" description="6-phosphogluconate dehydrogenase NADP-binding" evidence="2">
    <location>
        <begin position="7"/>
        <end position="163"/>
    </location>
</feature>
<keyword evidence="5" id="KW-1185">Reference proteome</keyword>
<dbReference type="InterPro" id="IPR029154">
    <property type="entry name" value="HIBADH-like_NADP-bd"/>
</dbReference>
<dbReference type="InterPro" id="IPR013328">
    <property type="entry name" value="6PGD_dom2"/>
</dbReference>
<dbReference type="EMBL" id="ACGK02000001">
    <property type="protein sequence ID" value="EGF23411.1"/>
    <property type="molecule type" value="Genomic_DNA"/>
</dbReference>
<evidence type="ECO:0000256" key="1">
    <source>
        <dbReference type="SAM" id="MobiDB-lite"/>
    </source>
</evidence>
<dbReference type="RefSeq" id="WP_006302492.1">
    <property type="nucleotide sequence ID" value="NZ_ACGK02000001.1"/>
</dbReference>
<dbReference type="Pfam" id="PF03446">
    <property type="entry name" value="NAD_binding_2"/>
    <property type="match status" value="1"/>
</dbReference>
<dbReference type="InterPro" id="IPR036291">
    <property type="entry name" value="NAD(P)-bd_dom_sf"/>
</dbReference>
<dbReference type="GeneID" id="93211114"/>
<dbReference type="SUPFAM" id="SSF51735">
    <property type="entry name" value="NAD(P)-binding Rossmann-fold domains"/>
    <property type="match status" value="1"/>
</dbReference>
<dbReference type="GO" id="GO:0051287">
    <property type="term" value="F:NAD binding"/>
    <property type="evidence" value="ECO:0007669"/>
    <property type="project" value="InterPro"/>
</dbReference>
<dbReference type="SUPFAM" id="SSF48179">
    <property type="entry name" value="6-phosphogluconate dehydrogenase C-terminal domain-like"/>
    <property type="match status" value="1"/>
</dbReference>
<dbReference type="eggNOG" id="COG2084">
    <property type="taxonomic scope" value="Bacteria"/>
</dbReference>
<protein>
    <submittedName>
        <fullName evidence="4">Phosphogluconate dehydrogenase (Decarboxylating), NAD binding domain protein</fullName>
    </submittedName>
</protein>
<feature type="compositionally biased region" description="Polar residues" evidence="1">
    <location>
        <begin position="316"/>
        <end position="325"/>
    </location>
</feature>
<dbReference type="Pfam" id="PF14833">
    <property type="entry name" value="NAD_binding_11"/>
    <property type="match status" value="1"/>
</dbReference>
<evidence type="ECO:0000313" key="5">
    <source>
        <dbReference type="Proteomes" id="UP000005947"/>
    </source>
</evidence>
<dbReference type="Gene3D" id="3.40.50.720">
    <property type="entry name" value="NAD(P)-binding Rossmann-like Domain"/>
    <property type="match status" value="1"/>
</dbReference>
<dbReference type="GO" id="GO:0050661">
    <property type="term" value="F:NADP binding"/>
    <property type="evidence" value="ECO:0007669"/>
    <property type="project" value="InterPro"/>
</dbReference>
<name>F1T3W7_9ACTN</name>
<dbReference type="Gene3D" id="1.10.1040.10">
    <property type="entry name" value="N-(1-d-carboxylethyl)-l-norvaline Dehydrogenase, domain 2"/>
    <property type="match status" value="1"/>
</dbReference>
<evidence type="ECO:0000259" key="3">
    <source>
        <dbReference type="Pfam" id="PF14833"/>
    </source>
</evidence>
<proteinExistence type="predicted"/>
<dbReference type="PANTHER" id="PTHR43060">
    <property type="entry name" value="3-HYDROXYISOBUTYRATE DEHYDROGENASE-LIKE 1, MITOCHONDRIAL-RELATED"/>
    <property type="match status" value="1"/>
</dbReference>
<evidence type="ECO:0000313" key="4">
    <source>
        <dbReference type="EMBL" id="EGF23411.1"/>
    </source>
</evidence>
<dbReference type="PANTHER" id="PTHR43060:SF15">
    <property type="entry name" value="3-HYDROXYISOBUTYRATE DEHYDROGENASE-LIKE 1, MITOCHONDRIAL-RELATED"/>
    <property type="match status" value="1"/>
</dbReference>
<accession>F1T3W7</accession>
<reference evidence="4 5" key="1">
    <citation type="submission" date="2011-02" db="EMBL/GenBank/DDBJ databases">
        <authorList>
            <person name="Muzny D."/>
            <person name="Qin X."/>
            <person name="Buhay C."/>
            <person name="Dugan-Rocha S."/>
            <person name="Ding Y."/>
            <person name="Chen G."/>
            <person name="Hawes A."/>
            <person name="Holder M."/>
            <person name="Jhangiani S."/>
            <person name="Johnson A."/>
            <person name="Khan Z."/>
            <person name="Li Z."/>
            <person name="Liu W."/>
            <person name="Liu X."/>
            <person name="Perez L."/>
            <person name="Shen H."/>
            <person name="Wang Q."/>
            <person name="Watt J."/>
            <person name="Xi L."/>
            <person name="Xin Y."/>
            <person name="Zhou J."/>
            <person name="Deng J."/>
            <person name="Jiang H."/>
            <person name="Liu Y."/>
            <person name="Qu J."/>
            <person name="Song X.-Z."/>
            <person name="Zhang L."/>
            <person name="Villasana D."/>
            <person name="Johnson A."/>
            <person name="Liu J."/>
            <person name="Liyanage D."/>
            <person name="Lorensuhewa L."/>
            <person name="Robinson T."/>
            <person name="Song A."/>
            <person name="Song B.-B."/>
            <person name="Dinh H."/>
            <person name="Thornton R."/>
            <person name="Coyle M."/>
            <person name="Francisco L."/>
            <person name="Jackson L."/>
            <person name="Javaid M."/>
            <person name="Korchina V."/>
            <person name="Kovar C."/>
            <person name="Mata R."/>
            <person name="Mathew T."/>
            <person name="Ngo R."/>
            <person name="Nguyen L."/>
            <person name="Nguyen N."/>
            <person name="Okwuonu G."/>
            <person name="Ongeri F."/>
            <person name="Pham C."/>
            <person name="Simmons D."/>
            <person name="Wilczek-Boney K."/>
            <person name="Hale W."/>
            <person name="Jakkamsetti A."/>
            <person name="Pham P."/>
            <person name="Ruth R."/>
            <person name="San Lucas F."/>
            <person name="Warren J."/>
            <person name="Zhang J."/>
            <person name="Zhao Z."/>
            <person name="Zhou C."/>
            <person name="Zhu D."/>
            <person name="Lee S."/>
            <person name="Bess C."/>
            <person name="Blankenburg K."/>
            <person name="Forbes L."/>
            <person name="Fu Q."/>
            <person name="Gubbala S."/>
            <person name="Hirani K."/>
            <person name="Jayaseelan J.C."/>
            <person name="Lara F."/>
            <person name="Munidasa M."/>
            <person name="Palculict T."/>
            <person name="Patil S."/>
            <person name="Pu L.-L."/>
            <person name="Saada N."/>
            <person name="Tang L."/>
            <person name="Weissenberger G."/>
            <person name="Zhu Y."/>
            <person name="Hemphill L."/>
            <person name="Shang Y."/>
            <person name="Youmans B."/>
            <person name="Ayvaz T."/>
            <person name="Ross M."/>
            <person name="Santibanez J."/>
            <person name="Aqrawi P."/>
            <person name="Gross S."/>
            <person name="Joshi V."/>
            <person name="Fowler G."/>
            <person name="Nazareth L."/>
            <person name="Reid J."/>
            <person name="Worley K."/>
            <person name="Petrosino J."/>
            <person name="Highlander S."/>
            <person name="Gibbs R."/>
        </authorList>
    </citation>
    <scope>NUCLEOTIDE SEQUENCE [LARGE SCALE GENOMIC DNA]</scope>
    <source>
        <strain evidence="4 5">DSM 15829</strain>
    </source>
</reference>